<keyword evidence="2" id="KW-1185">Reference proteome</keyword>
<feature type="non-terminal residue" evidence="1">
    <location>
        <position position="165"/>
    </location>
</feature>
<evidence type="ECO:0000313" key="1">
    <source>
        <dbReference type="EMBL" id="KAJ9596032.1"/>
    </source>
</evidence>
<reference evidence="1" key="1">
    <citation type="journal article" date="2023" name="IScience">
        <title>Live-bearing cockroach genome reveals convergent evolutionary mechanisms linked to viviparity in insects and beyond.</title>
        <authorList>
            <person name="Fouks B."/>
            <person name="Harrison M.C."/>
            <person name="Mikhailova A.A."/>
            <person name="Marchal E."/>
            <person name="English S."/>
            <person name="Carruthers M."/>
            <person name="Jennings E.C."/>
            <person name="Chiamaka E.L."/>
            <person name="Frigard R.A."/>
            <person name="Pippel M."/>
            <person name="Attardo G.M."/>
            <person name="Benoit J.B."/>
            <person name="Bornberg-Bauer E."/>
            <person name="Tobe S.S."/>
        </authorList>
    </citation>
    <scope>NUCLEOTIDE SEQUENCE</scope>
    <source>
        <strain evidence="1">Stay&amp;Tobe</strain>
    </source>
</reference>
<accession>A0AAD8ABM3</accession>
<gene>
    <name evidence="1" type="ORF">L9F63_012765</name>
</gene>
<dbReference type="AlphaFoldDB" id="A0AAD8ABM3"/>
<evidence type="ECO:0000313" key="2">
    <source>
        <dbReference type="Proteomes" id="UP001233999"/>
    </source>
</evidence>
<reference evidence="1" key="2">
    <citation type="submission" date="2023-05" db="EMBL/GenBank/DDBJ databases">
        <authorList>
            <person name="Fouks B."/>
        </authorList>
    </citation>
    <scope>NUCLEOTIDE SEQUENCE</scope>
    <source>
        <strain evidence="1">Stay&amp;Tobe</strain>
        <tissue evidence="1">Testes</tissue>
    </source>
</reference>
<sequence length="165" mass="19524">TVCKIPFQYLYKENKIVAGIQQRLNLMHTSSLKRILRLCKPNVDVLTHYNTNNDLVKCINCRFRNTFYCCHTEIKIIYFNFLRGANSCRNLGMCNVFMDLCLDISRGPNMRCQKKLQYHILTFQVYRVSPTLPLRTNYFGEWTSMKGVIITSLTFYERRNRLDGL</sequence>
<name>A0AAD8ABM3_DIPPU</name>
<comment type="caution">
    <text evidence="1">The sequence shown here is derived from an EMBL/GenBank/DDBJ whole genome shotgun (WGS) entry which is preliminary data.</text>
</comment>
<feature type="non-terminal residue" evidence="1">
    <location>
        <position position="1"/>
    </location>
</feature>
<protein>
    <submittedName>
        <fullName evidence="1">Uncharacterized protein</fullName>
    </submittedName>
</protein>
<proteinExistence type="predicted"/>
<organism evidence="1 2">
    <name type="scientific">Diploptera punctata</name>
    <name type="common">Pacific beetle cockroach</name>
    <dbReference type="NCBI Taxonomy" id="6984"/>
    <lineage>
        <taxon>Eukaryota</taxon>
        <taxon>Metazoa</taxon>
        <taxon>Ecdysozoa</taxon>
        <taxon>Arthropoda</taxon>
        <taxon>Hexapoda</taxon>
        <taxon>Insecta</taxon>
        <taxon>Pterygota</taxon>
        <taxon>Neoptera</taxon>
        <taxon>Polyneoptera</taxon>
        <taxon>Dictyoptera</taxon>
        <taxon>Blattodea</taxon>
        <taxon>Blaberoidea</taxon>
        <taxon>Blaberidae</taxon>
        <taxon>Diplopterinae</taxon>
        <taxon>Diploptera</taxon>
    </lineage>
</organism>
<dbReference type="Proteomes" id="UP001233999">
    <property type="component" value="Unassembled WGS sequence"/>
</dbReference>
<dbReference type="EMBL" id="JASPKZ010002299">
    <property type="protein sequence ID" value="KAJ9596032.1"/>
    <property type="molecule type" value="Genomic_DNA"/>
</dbReference>